<keyword evidence="2" id="KW-1185">Reference proteome</keyword>
<organism evidence="1 2">
    <name type="scientific">Linnemannia exigua</name>
    <dbReference type="NCBI Taxonomy" id="604196"/>
    <lineage>
        <taxon>Eukaryota</taxon>
        <taxon>Fungi</taxon>
        <taxon>Fungi incertae sedis</taxon>
        <taxon>Mucoromycota</taxon>
        <taxon>Mortierellomycotina</taxon>
        <taxon>Mortierellomycetes</taxon>
        <taxon>Mortierellales</taxon>
        <taxon>Mortierellaceae</taxon>
        <taxon>Linnemannia</taxon>
    </lineage>
</organism>
<feature type="non-terminal residue" evidence="1">
    <location>
        <position position="1"/>
    </location>
</feature>
<protein>
    <submittedName>
        <fullName evidence="1">Uncharacterized protein</fullName>
    </submittedName>
</protein>
<reference evidence="1" key="1">
    <citation type="journal article" date="2020" name="Fungal Divers.">
        <title>Resolving the Mortierellaceae phylogeny through synthesis of multi-gene phylogenetics and phylogenomics.</title>
        <authorList>
            <person name="Vandepol N."/>
            <person name="Liber J."/>
            <person name="Desiro A."/>
            <person name="Na H."/>
            <person name="Kennedy M."/>
            <person name="Barry K."/>
            <person name="Grigoriev I.V."/>
            <person name="Miller A.N."/>
            <person name="O'Donnell K."/>
            <person name="Stajich J.E."/>
            <person name="Bonito G."/>
        </authorList>
    </citation>
    <scope>NUCLEOTIDE SEQUENCE</scope>
    <source>
        <strain evidence="1">NRRL 28262</strain>
    </source>
</reference>
<proteinExistence type="predicted"/>
<dbReference type="EMBL" id="JAAAIL010000812">
    <property type="protein sequence ID" value="KAG0273035.1"/>
    <property type="molecule type" value="Genomic_DNA"/>
</dbReference>
<gene>
    <name evidence="1" type="ORF">BGZ95_011158</name>
</gene>
<dbReference type="Proteomes" id="UP001194580">
    <property type="component" value="Unassembled WGS sequence"/>
</dbReference>
<sequence>LRSRLSKCGYFSSTVSPGIGTSRSDLTSCGSTYGMVGGAAGLVIVDSAGSGAFSHTDADASSSRVAGMTQKLL</sequence>
<evidence type="ECO:0000313" key="2">
    <source>
        <dbReference type="Proteomes" id="UP001194580"/>
    </source>
</evidence>
<dbReference type="AlphaFoldDB" id="A0AAD4DCC5"/>
<evidence type="ECO:0000313" key="1">
    <source>
        <dbReference type="EMBL" id="KAG0273035.1"/>
    </source>
</evidence>
<accession>A0AAD4DCC5</accession>
<name>A0AAD4DCC5_9FUNG</name>
<comment type="caution">
    <text evidence="1">The sequence shown here is derived from an EMBL/GenBank/DDBJ whole genome shotgun (WGS) entry which is preliminary data.</text>
</comment>